<proteinExistence type="predicted"/>
<name>A0A9X6NEM5_HYPEX</name>
<protein>
    <recommendedName>
        <fullName evidence="4">Corazonin</fullName>
    </recommendedName>
</protein>
<keyword evidence="3" id="KW-1185">Reference proteome</keyword>
<dbReference type="EMBL" id="MTYJ01000277">
    <property type="protein sequence ID" value="OWA52622.1"/>
    <property type="molecule type" value="Genomic_DNA"/>
</dbReference>
<organism evidence="2 3">
    <name type="scientific">Hypsibius exemplaris</name>
    <name type="common">Freshwater tardigrade</name>
    <dbReference type="NCBI Taxonomy" id="2072580"/>
    <lineage>
        <taxon>Eukaryota</taxon>
        <taxon>Metazoa</taxon>
        <taxon>Ecdysozoa</taxon>
        <taxon>Tardigrada</taxon>
        <taxon>Eutardigrada</taxon>
        <taxon>Parachela</taxon>
        <taxon>Hypsibioidea</taxon>
        <taxon>Hypsibiidae</taxon>
        <taxon>Hypsibius</taxon>
    </lineage>
</organism>
<evidence type="ECO:0000256" key="1">
    <source>
        <dbReference type="SAM" id="SignalP"/>
    </source>
</evidence>
<comment type="caution">
    <text evidence="2">The sequence shown here is derived from an EMBL/GenBank/DDBJ whole genome shotgun (WGS) entry which is preliminary data.</text>
</comment>
<dbReference type="AlphaFoldDB" id="A0A9X6NEM5"/>
<feature type="signal peptide" evidence="1">
    <location>
        <begin position="1"/>
        <end position="23"/>
    </location>
</feature>
<gene>
    <name evidence="2" type="ORF">BV898_17070</name>
</gene>
<dbReference type="OrthoDB" id="6592163at2759"/>
<evidence type="ECO:0000313" key="3">
    <source>
        <dbReference type="Proteomes" id="UP000192578"/>
    </source>
</evidence>
<reference evidence="3" key="1">
    <citation type="submission" date="2017-01" db="EMBL/GenBank/DDBJ databases">
        <title>Comparative genomics of anhydrobiosis in the tardigrade Hypsibius dujardini.</title>
        <authorList>
            <person name="Yoshida Y."/>
            <person name="Koutsovoulos G."/>
            <person name="Laetsch D."/>
            <person name="Stevens L."/>
            <person name="Kumar S."/>
            <person name="Horikawa D."/>
            <person name="Ishino K."/>
            <person name="Komine S."/>
            <person name="Tomita M."/>
            <person name="Blaxter M."/>
            <person name="Arakawa K."/>
        </authorList>
    </citation>
    <scope>NUCLEOTIDE SEQUENCE [LARGE SCALE GENOMIC DNA]</scope>
    <source>
        <strain evidence="3">Z151</strain>
    </source>
</reference>
<sequence>MSKVLLVVLCLLIGAISISKSRAQSYQYSRNWSPGKRSGSVFTTSIGVKLGCQMCQGRSRRQASIDCSSCVPKHGISTGFIRN</sequence>
<keyword evidence="1" id="KW-0732">Signal</keyword>
<feature type="chain" id="PRO_5040752491" description="Corazonin" evidence="1">
    <location>
        <begin position="24"/>
        <end position="83"/>
    </location>
</feature>
<evidence type="ECO:0008006" key="4">
    <source>
        <dbReference type="Google" id="ProtNLM"/>
    </source>
</evidence>
<accession>A0A9X6NEM5</accession>
<dbReference type="Proteomes" id="UP000192578">
    <property type="component" value="Unassembled WGS sequence"/>
</dbReference>
<evidence type="ECO:0000313" key="2">
    <source>
        <dbReference type="EMBL" id="OWA52622.1"/>
    </source>
</evidence>